<dbReference type="EMBL" id="NGJZ01000001">
    <property type="protein sequence ID" value="RSU08715.1"/>
    <property type="molecule type" value="Genomic_DNA"/>
</dbReference>
<sequence>MRNKKLRIVLANGILAAMYLVLTIMVSPVSQGAVQFRISEALNHVVVFNRKLIWGVFGGVFIYNLLYAEAGWLDVVFGSGQTLIALGLTALFCKFVKNTWARMVFNIFIFTISMFSIAWMLHIAFQLPFWATYASTALSEAIIMTLSAPIMYVVGKSVKFKLD</sequence>
<evidence type="ECO:0000313" key="3">
    <source>
        <dbReference type="Proteomes" id="UP000288669"/>
    </source>
</evidence>
<reference evidence="2 3" key="1">
    <citation type="submission" date="2017-05" db="EMBL/GenBank/DDBJ databases">
        <title>Vagococcus spp. assemblies.</title>
        <authorList>
            <person name="Gulvik C.A."/>
        </authorList>
    </citation>
    <scope>NUCLEOTIDE SEQUENCE [LARGE SCALE GENOMIC DNA]</scope>
    <source>
        <strain evidence="2 3">DSM 24756</strain>
    </source>
</reference>
<dbReference type="AlphaFoldDB" id="A0A430AKV0"/>
<comment type="caution">
    <text evidence="2">The sequence shown here is derived from an EMBL/GenBank/DDBJ whole genome shotgun (WGS) entry which is preliminary data.</text>
</comment>
<dbReference type="PANTHER" id="PTHR40044">
    <property type="entry name" value="INTEGRAL MEMBRANE PROTEIN-RELATED"/>
    <property type="match status" value="1"/>
</dbReference>
<keyword evidence="1" id="KW-0472">Membrane</keyword>
<dbReference type="PANTHER" id="PTHR40044:SF1">
    <property type="entry name" value="INTEGRAL MEMBRANE PROTEIN"/>
    <property type="match status" value="1"/>
</dbReference>
<dbReference type="PIRSF" id="PIRSF031501">
    <property type="entry name" value="QueT"/>
    <property type="match status" value="1"/>
</dbReference>
<keyword evidence="1" id="KW-1133">Transmembrane helix</keyword>
<evidence type="ECO:0008006" key="4">
    <source>
        <dbReference type="Google" id="ProtNLM"/>
    </source>
</evidence>
<protein>
    <recommendedName>
        <fullName evidence="4">QueT transporter family protein</fullName>
    </recommendedName>
</protein>
<keyword evidence="1" id="KW-0812">Transmembrane</keyword>
<dbReference type="Proteomes" id="UP000288669">
    <property type="component" value="Unassembled WGS sequence"/>
</dbReference>
<evidence type="ECO:0000313" key="2">
    <source>
        <dbReference type="EMBL" id="RSU08715.1"/>
    </source>
</evidence>
<accession>A0A430AKV0</accession>
<organism evidence="2 3">
    <name type="scientific">Vagococcus entomophilus</name>
    <dbReference type="NCBI Taxonomy" id="1160095"/>
    <lineage>
        <taxon>Bacteria</taxon>
        <taxon>Bacillati</taxon>
        <taxon>Bacillota</taxon>
        <taxon>Bacilli</taxon>
        <taxon>Lactobacillales</taxon>
        <taxon>Enterococcaceae</taxon>
        <taxon>Vagococcus</taxon>
    </lineage>
</organism>
<feature type="transmembrane region" description="Helical" evidence="1">
    <location>
        <begin position="72"/>
        <end position="92"/>
    </location>
</feature>
<feature type="transmembrane region" description="Helical" evidence="1">
    <location>
        <begin position="104"/>
        <end position="125"/>
    </location>
</feature>
<keyword evidence="3" id="KW-1185">Reference proteome</keyword>
<evidence type="ECO:0000256" key="1">
    <source>
        <dbReference type="SAM" id="Phobius"/>
    </source>
</evidence>
<name>A0A430AKV0_9ENTE</name>
<dbReference type="OrthoDB" id="1706970at2"/>
<proteinExistence type="predicted"/>
<gene>
    <name evidence="2" type="ORF">CBF30_05675</name>
</gene>
<dbReference type="RefSeq" id="WP_126823579.1">
    <property type="nucleotide sequence ID" value="NZ_JBHLWU010000001.1"/>
</dbReference>
<dbReference type="InterPro" id="IPR010387">
    <property type="entry name" value="QueT"/>
</dbReference>
<dbReference type="Pfam" id="PF06177">
    <property type="entry name" value="QueT"/>
    <property type="match status" value="1"/>
</dbReference>
<feature type="transmembrane region" description="Helical" evidence="1">
    <location>
        <begin position="131"/>
        <end position="154"/>
    </location>
</feature>
<feature type="transmembrane region" description="Helical" evidence="1">
    <location>
        <begin position="6"/>
        <end position="26"/>
    </location>
</feature>